<evidence type="ECO:0000256" key="4">
    <source>
        <dbReference type="ARBA" id="ARBA00022614"/>
    </source>
</evidence>
<keyword evidence="10" id="KW-0472">Membrane</keyword>
<protein>
    <submittedName>
        <fullName evidence="15">LRRNT domain-containing protein</fullName>
    </submittedName>
</protein>
<feature type="signal peptide" evidence="13">
    <location>
        <begin position="1"/>
        <end position="21"/>
    </location>
</feature>
<evidence type="ECO:0000256" key="9">
    <source>
        <dbReference type="ARBA" id="ARBA00023065"/>
    </source>
</evidence>
<feature type="chain" id="PRO_5005326576" evidence="13">
    <location>
        <begin position="22"/>
        <end position="224"/>
    </location>
</feature>
<evidence type="ECO:0000256" key="3">
    <source>
        <dbReference type="ARBA" id="ARBA00022475"/>
    </source>
</evidence>
<keyword evidence="14" id="KW-1185">Reference proteome</keyword>
<dbReference type="GO" id="GO:0034220">
    <property type="term" value="P:monoatomic ion transmembrane transport"/>
    <property type="evidence" value="ECO:0007669"/>
    <property type="project" value="UniProtKB-KW"/>
</dbReference>
<keyword evidence="8" id="KW-1133">Transmembrane helix</keyword>
<comment type="subcellular location">
    <subcellularLocation>
        <location evidence="1">Cell membrane</location>
        <topology evidence="1">Single-pass membrane protein</topology>
    </subcellularLocation>
</comment>
<dbReference type="Proteomes" id="UP000035642">
    <property type="component" value="Unassembled WGS sequence"/>
</dbReference>
<evidence type="ECO:0000256" key="8">
    <source>
        <dbReference type="ARBA" id="ARBA00022989"/>
    </source>
</evidence>
<dbReference type="InterPro" id="IPR051432">
    <property type="entry name" value="KCNMA1_auxiliary"/>
</dbReference>
<dbReference type="STRING" id="6313.A0A0K0D2G2"/>
<accession>A0A0K0D2G2</accession>
<keyword evidence="9" id="KW-0406">Ion transport</keyword>
<evidence type="ECO:0000256" key="2">
    <source>
        <dbReference type="ARBA" id="ARBA00022448"/>
    </source>
</evidence>
<evidence type="ECO:0000256" key="6">
    <source>
        <dbReference type="ARBA" id="ARBA00022729"/>
    </source>
</evidence>
<keyword evidence="2" id="KW-0813">Transport</keyword>
<evidence type="ECO:0000313" key="14">
    <source>
        <dbReference type="Proteomes" id="UP000035642"/>
    </source>
</evidence>
<dbReference type="Gene3D" id="3.80.10.10">
    <property type="entry name" value="Ribonuclease Inhibitor"/>
    <property type="match status" value="2"/>
</dbReference>
<evidence type="ECO:0000313" key="15">
    <source>
        <dbReference type="WBParaSite" id="ACAC_0000425701-mRNA-1"/>
    </source>
</evidence>
<evidence type="ECO:0000256" key="11">
    <source>
        <dbReference type="ARBA" id="ARBA00023157"/>
    </source>
</evidence>
<dbReference type="AlphaFoldDB" id="A0A0K0D2G2"/>
<keyword evidence="3" id="KW-1003">Cell membrane</keyword>
<dbReference type="PANTHER" id="PTHR46473">
    <property type="entry name" value="GH08155P"/>
    <property type="match status" value="1"/>
</dbReference>
<evidence type="ECO:0000256" key="13">
    <source>
        <dbReference type="SAM" id="SignalP"/>
    </source>
</evidence>
<dbReference type="GO" id="GO:0005886">
    <property type="term" value="C:plasma membrane"/>
    <property type="evidence" value="ECO:0007669"/>
    <property type="project" value="UniProtKB-SubCell"/>
</dbReference>
<dbReference type="WBParaSite" id="ACAC_0000425701-mRNA-1">
    <property type="protein sequence ID" value="ACAC_0000425701-mRNA-1"/>
    <property type="gene ID" value="ACAC_0000425701"/>
</dbReference>
<organism evidence="14 15">
    <name type="scientific">Angiostrongylus cantonensis</name>
    <name type="common">Rat lungworm</name>
    <dbReference type="NCBI Taxonomy" id="6313"/>
    <lineage>
        <taxon>Eukaryota</taxon>
        <taxon>Metazoa</taxon>
        <taxon>Ecdysozoa</taxon>
        <taxon>Nematoda</taxon>
        <taxon>Chromadorea</taxon>
        <taxon>Rhabditida</taxon>
        <taxon>Rhabditina</taxon>
        <taxon>Rhabditomorpha</taxon>
        <taxon>Strongyloidea</taxon>
        <taxon>Metastrongylidae</taxon>
        <taxon>Angiostrongylus</taxon>
    </lineage>
</organism>
<evidence type="ECO:0000256" key="1">
    <source>
        <dbReference type="ARBA" id="ARBA00004162"/>
    </source>
</evidence>
<evidence type="ECO:0000256" key="10">
    <source>
        <dbReference type="ARBA" id="ARBA00023136"/>
    </source>
</evidence>
<reference evidence="14" key="1">
    <citation type="submission" date="2012-09" db="EMBL/GenBank/DDBJ databases">
        <authorList>
            <person name="Martin A.A."/>
        </authorList>
    </citation>
    <scope>NUCLEOTIDE SEQUENCE</scope>
</reference>
<keyword evidence="11" id="KW-1015">Disulfide bond</keyword>
<keyword evidence="4" id="KW-0433">Leucine-rich repeat</keyword>
<keyword evidence="5" id="KW-0812">Transmembrane</keyword>
<keyword evidence="6 13" id="KW-0732">Signal</keyword>
<evidence type="ECO:0000256" key="5">
    <source>
        <dbReference type="ARBA" id="ARBA00022692"/>
    </source>
</evidence>
<dbReference type="SUPFAM" id="SSF52058">
    <property type="entry name" value="L domain-like"/>
    <property type="match status" value="1"/>
</dbReference>
<dbReference type="Pfam" id="PF13855">
    <property type="entry name" value="LRR_8"/>
    <property type="match status" value="2"/>
</dbReference>
<dbReference type="InterPro" id="IPR032675">
    <property type="entry name" value="LRR_dom_sf"/>
</dbReference>
<dbReference type="InterPro" id="IPR001611">
    <property type="entry name" value="Leu-rich_rpt"/>
</dbReference>
<evidence type="ECO:0000256" key="12">
    <source>
        <dbReference type="ARBA" id="ARBA00023303"/>
    </source>
</evidence>
<dbReference type="PANTHER" id="PTHR46473:SF23">
    <property type="entry name" value="GH08155P"/>
    <property type="match status" value="1"/>
</dbReference>
<reference evidence="15" key="2">
    <citation type="submission" date="2017-02" db="UniProtKB">
        <authorList>
            <consortium name="WormBaseParasite"/>
        </authorList>
    </citation>
    <scope>IDENTIFICATION</scope>
</reference>
<evidence type="ECO:0000256" key="7">
    <source>
        <dbReference type="ARBA" id="ARBA00022737"/>
    </source>
</evidence>
<name>A0A0K0D2G2_ANGCA</name>
<keyword evidence="7" id="KW-0677">Repeat</keyword>
<proteinExistence type="predicted"/>
<sequence>MRMARVFTMLILLIATSGSSSTCPPRCQCYDNPNMPSESAHLICKWEQGLQKLYSLIIKNAKLSTIPNDLFAYTPNLMTLDLTGNELQVEPYSLQSLRNLIHLDLSNNSIGFFANTLISLTKLKVLTIDHNRLTNVDFRRLPQELTDLSLRHNFINHIHYVAESTRNLRRIDLSDNQLGFLASHGAVNVLPPSLKQVDLSNNRIAFVQKNALAHMKTLAVLDLR</sequence>
<dbReference type="InterPro" id="IPR003591">
    <property type="entry name" value="Leu-rich_rpt_typical-subtyp"/>
</dbReference>
<dbReference type="SMART" id="SM00369">
    <property type="entry name" value="LRR_TYP"/>
    <property type="match status" value="4"/>
</dbReference>
<keyword evidence="12" id="KW-0407">Ion channel</keyword>